<evidence type="ECO:0000313" key="1">
    <source>
        <dbReference type="EMBL" id="SPD28489.1"/>
    </source>
</evidence>
<name>A0A2N9IWH3_FAGSY</name>
<evidence type="ECO:0008006" key="2">
    <source>
        <dbReference type="Google" id="ProtNLM"/>
    </source>
</evidence>
<organism evidence="1">
    <name type="scientific">Fagus sylvatica</name>
    <name type="common">Beechnut</name>
    <dbReference type="NCBI Taxonomy" id="28930"/>
    <lineage>
        <taxon>Eukaryota</taxon>
        <taxon>Viridiplantae</taxon>
        <taxon>Streptophyta</taxon>
        <taxon>Embryophyta</taxon>
        <taxon>Tracheophyta</taxon>
        <taxon>Spermatophyta</taxon>
        <taxon>Magnoliopsida</taxon>
        <taxon>eudicotyledons</taxon>
        <taxon>Gunneridae</taxon>
        <taxon>Pentapetalae</taxon>
        <taxon>rosids</taxon>
        <taxon>fabids</taxon>
        <taxon>Fagales</taxon>
        <taxon>Fagaceae</taxon>
        <taxon>Fagus</taxon>
    </lineage>
</organism>
<dbReference type="EMBL" id="OIVN01006234">
    <property type="protein sequence ID" value="SPD28489.1"/>
    <property type="molecule type" value="Genomic_DNA"/>
</dbReference>
<reference evidence="1" key="1">
    <citation type="submission" date="2018-02" db="EMBL/GenBank/DDBJ databases">
        <authorList>
            <person name="Cohen D.B."/>
            <person name="Kent A.D."/>
        </authorList>
    </citation>
    <scope>NUCLEOTIDE SEQUENCE</scope>
</reference>
<proteinExistence type="predicted"/>
<gene>
    <name evidence="1" type="ORF">FSB_LOCUS56371</name>
</gene>
<dbReference type="AlphaFoldDB" id="A0A2N9IWH3"/>
<sequence length="243" mass="27391">MTNFNPLAKILDDNRLTGPNYVDWKRNLIIVLTANKIVYVLNTEPPELALTDATEEQRNAFDKWHEADEMAKCYILASMTNVLQKQCQGLVTAKDMMFHLKEISGTCPEDDFIHQRTGYASCSICCKQAEDLIKKEKPTVMLAEKLESTLKFKPTGKNFKKKGFQSFKKAQGDKVNKITKIRNQKEIVSIVGFKETRRLIEGEVILKMGTGATVVATAIGTFCLELSSSRTLVLDECLYVPEV</sequence>
<protein>
    <recommendedName>
        <fullName evidence="2">Retrotransposon Copia-like N-terminal domain-containing protein</fullName>
    </recommendedName>
</protein>
<accession>A0A2N9IWH3</accession>